<keyword evidence="1" id="KW-0472">Membrane</keyword>
<keyword evidence="1" id="KW-1133">Transmembrane helix</keyword>
<name>A0ABD6ERA1_9BILA</name>
<proteinExistence type="predicted"/>
<evidence type="ECO:0000313" key="2">
    <source>
        <dbReference type="EMBL" id="MFH4979087.1"/>
    </source>
</evidence>
<evidence type="ECO:0000256" key="1">
    <source>
        <dbReference type="SAM" id="Phobius"/>
    </source>
</evidence>
<dbReference type="EMBL" id="JBGFUD010003835">
    <property type="protein sequence ID" value="MFH4979087.1"/>
    <property type="molecule type" value="Genomic_DNA"/>
</dbReference>
<comment type="caution">
    <text evidence="2">The sequence shown here is derived from an EMBL/GenBank/DDBJ whole genome shotgun (WGS) entry which is preliminary data.</text>
</comment>
<accession>A0ABD6ERA1</accession>
<organism evidence="2 3">
    <name type="scientific">Gnathostoma spinigerum</name>
    <dbReference type="NCBI Taxonomy" id="75299"/>
    <lineage>
        <taxon>Eukaryota</taxon>
        <taxon>Metazoa</taxon>
        <taxon>Ecdysozoa</taxon>
        <taxon>Nematoda</taxon>
        <taxon>Chromadorea</taxon>
        <taxon>Rhabditida</taxon>
        <taxon>Spirurina</taxon>
        <taxon>Gnathostomatomorpha</taxon>
        <taxon>Gnathostomatoidea</taxon>
        <taxon>Gnathostomatidae</taxon>
        <taxon>Gnathostoma</taxon>
    </lineage>
</organism>
<reference evidence="2 3" key="1">
    <citation type="submission" date="2024-08" db="EMBL/GenBank/DDBJ databases">
        <title>Gnathostoma spinigerum genome.</title>
        <authorList>
            <person name="Gonzalez-Bertolin B."/>
            <person name="Monzon S."/>
            <person name="Zaballos A."/>
            <person name="Jimenez P."/>
            <person name="Dekumyoy P."/>
            <person name="Varona S."/>
            <person name="Cuesta I."/>
            <person name="Sumanam S."/>
            <person name="Adisakwattana P."/>
            <person name="Gasser R.B."/>
            <person name="Hernandez-Gonzalez A."/>
            <person name="Young N.D."/>
            <person name="Perteguer M.J."/>
        </authorList>
    </citation>
    <scope>NUCLEOTIDE SEQUENCE [LARGE SCALE GENOMIC DNA]</scope>
    <source>
        <strain evidence="2">AL3</strain>
        <tissue evidence="2">Liver</tissue>
    </source>
</reference>
<dbReference type="AlphaFoldDB" id="A0ABD6ERA1"/>
<keyword evidence="1" id="KW-0812">Transmembrane</keyword>
<gene>
    <name evidence="2" type="ORF">AB6A40_005796</name>
</gene>
<feature type="transmembrane region" description="Helical" evidence="1">
    <location>
        <begin position="51"/>
        <end position="75"/>
    </location>
</feature>
<sequence>MTPERFFEKRRKRLKLQKLSSVVLQFCLGLSGLRSCSSQFNSWMLSTLGPIFAGLSPISSFIFIYLYLWSIIVVLKFSLCVADRQAEKCGPPRTPLSTFRKKFLVATYEKSQGLRSEKDAGAIQTLHKYTDDKDLQRRRSFRASSTRCVTVRFPSI</sequence>
<keyword evidence="3" id="KW-1185">Reference proteome</keyword>
<protein>
    <submittedName>
        <fullName evidence="2">Uncharacterized protein</fullName>
    </submittedName>
</protein>
<evidence type="ECO:0000313" key="3">
    <source>
        <dbReference type="Proteomes" id="UP001608902"/>
    </source>
</evidence>
<dbReference type="Proteomes" id="UP001608902">
    <property type="component" value="Unassembled WGS sequence"/>
</dbReference>